<protein>
    <recommendedName>
        <fullName evidence="1">Methyltransferase FkbM domain-containing protein</fullName>
    </recommendedName>
</protein>
<reference evidence="2" key="2">
    <citation type="submission" date="2020-10" db="EMBL/GenBank/DDBJ databases">
        <authorList>
            <consortium name="NCBI Pathogen Detection Project"/>
        </authorList>
    </citation>
    <scope>NUCLEOTIDE SEQUENCE</scope>
    <source>
        <strain evidence="2">CAVp300</strain>
    </source>
</reference>
<dbReference type="AlphaFoldDB" id="A0A9P3T5H2"/>
<feature type="domain" description="Methyltransferase FkbM" evidence="1">
    <location>
        <begin position="3"/>
        <end position="44"/>
    </location>
</feature>
<evidence type="ECO:0000259" key="1">
    <source>
        <dbReference type="Pfam" id="PF05050"/>
    </source>
</evidence>
<dbReference type="EMBL" id="DACSUM010000004">
    <property type="protein sequence ID" value="HAT3580458.1"/>
    <property type="molecule type" value="Genomic_DNA"/>
</dbReference>
<dbReference type="InterPro" id="IPR029063">
    <property type="entry name" value="SAM-dependent_MTases_sf"/>
</dbReference>
<gene>
    <name evidence="2" type="ORF">I8531_000716</name>
</gene>
<evidence type="ECO:0000313" key="3">
    <source>
        <dbReference type="Proteomes" id="UP000867740"/>
    </source>
</evidence>
<dbReference type="Proteomes" id="UP000867740">
    <property type="component" value="Unassembled WGS sequence"/>
</dbReference>
<sequence length="86" mass="10109">MCFVKIDVEGMENKVLDGAVETFRKSMPVIQIEILKSDIKEIYEKVKFISEEYIICRYGQYDILYLSNEKITAYGMDSYNLEVIHL</sequence>
<name>A0A9P3T5H2_KLUIN</name>
<reference evidence="2" key="1">
    <citation type="journal article" date="2018" name="Genome Biol.">
        <title>SKESA: strategic k-mer extension for scrupulous assemblies.</title>
        <authorList>
            <person name="Souvorov A."/>
            <person name="Agarwala R."/>
            <person name="Lipman D.J."/>
        </authorList>
    </citation>
    <scope>NUCLEOTIDE SEQUENCE</scope>
    <source>
        <strain evidence="2">CAVp300</strain>
    </source>
</reference>
<evidence type="ECO:0000313" key="2">
    <source>
        <dbReference type="EMBL" id="HAT3580458.1"/>
    </source>
</evidence>
<dbReference type="Pfam" id="PF05050">
    <property type="entry name" value="Methyltransf_21"/>
    <property type="match status" value="1"/>
</dbReference>
<dbReference type="SUPFAM" id="SSF53335">
    <property type="entry name" value="S-adenosyl-L-methionine-dependent methyltransferases"/>
    <property type="match status" value="1"/>
</dbReference>
<proteinExistence type="predicted"/>
<organism evidence="2 3">
    <name type="scientific">Kluyvera intermedia</name>
    <name type="common">Enterobacter intermedius</name>
    <dbReference type="NCBI Taxonomy" id="61648"/>
    <lineage>
        <taxon>Bacteria</taxon>
        <taxon>Pseudomonadati</taxon>
        <taxon>Pseudomonadota</taxon>
        <taxon>Gammaproteobacteria</taxon>
        <taxon>Enterobacterales</taxon>
        <taxon>Enterobacteriaceae</taxon>
        <taxon>Kluyvera</taxon>
    </lineage>
</organism>
<comment type="caution">
    <text evidence="2">The sequence shown here is derived from an EMBL/GenBank/DDBJ whole genome shotgun (WGS) entry which is preliminary data.</text>
</comment>
<dbReference type="InterPro" id="IPR006342">
    <property type="entry name" value="FkbM_mtfrase"/>
</dbReference>
<dbReference type="Gene3D" id="3.40.50.150">
    <property type="entry name" value="Vaccinia Virus protein VP39"/>
    <property type="match status" value="1"/>
</dbReference>
<accession>A0A9P3T5H2</accession>